<dbReference type="AlphaFoldDB" id="W2TPL9"/>
<accession>W2TPL9</accession>
<feature type="domain" description="Serine/threonine-protein kinase D1-3-like ubiquitin-like" evidence="1">
    <location>
        <begin position="156"/>
        <end position="202"/>
    </location>
</feature>
<evidence type="ECO:0000313" key="3">
    <source>
        <dbReference type="Proteomes" id="UP000053676"/>
    </source>
</evidence>
<dbReference type="Proteomes" id="UP000053676">
    <property type="component" value="Unassembled WGS sequence"/>
</dbReference>
<name>W2TPL9_NECAM</name>
<dbReference type="KEGG" id="nai:NECAME_07651"/>
<dbReference type="EMBL" id="KI658332">
    <property type="protein sequence ID" value="ETN82937.1"/>
    <property type="molecule type" value="Genomic_DNA"/>
</dbReference>
<reference evidence="3" key="1">
    <citation type="journal article" date="2014" name="Nat. Genet.">
        <title>Genome of the human hookworm Necator americanus.</title>
        <authorList>
            <person name="Tang Y.T."/>
            <person name="Gao X."/>
            <person name="Rosa B.A."/>
            <person name="Abubucker S."/>
            <person name="Hallsworth-Pepin K."/>
            <person name="Martin J."/>
            <person name="Tyagi R."/>
            <person name="Heizer E."/>
            <person name="Zhang X."/>
            <person name="Bhonagiri-Palsikar V."/>
            <person name="Minx P."/>
            <person name="Warren W.C."/>
            <person name="Wang Q."/>
            <person name="Zhan B."/>
            <person name="Hotez P.J."/>
            <person name="Sternberg P.W."/>
            <person name="Dougall A."/>
            <person name="Gaze S.T."/>
            <person name="Mulvenna J."/>
            <person name="Sotillo J."/>
            <person name="Ranganathan S."/>
            <person name="Rabelo E.M."/>
            <person name="Wilson R.K."/>
            <person name="Felgner P.L."/>
            <person name="Bethony J."/>
            <person name="Hawdon J.M."/>
            <person name="Gasser R.B."/>
            <person name="Loukas A."/>
            <person name="Mitreva M."/>
        </authorList>
    </citation>
    <scope>NUCLEOTIDE SEQUENCE [LARGE SCALE GENOMIC DNA]</scope>
</reference>
<dbReference type="InterPro" id="IPR057764">
    <property type="entry name" value="Ubiquitin_PRKD1-3_N"/>
</dbReference>
<dbReference type="OrthoDB" id="74314at2759"/>
<proteinExistence type="predicted"/>
<evidence type="ECO:0000259" key="1">
    <source>
        <dbReference type="Pfam" id="PF25525"/>
    </source>
</evidence>
<sequence length="220" mass="25113">MKRYRTWLDVEYYDHNTVETVVNRTVKQNPPALTNRMPNKIESISSENICVAPSGSLRPFHERNFGKYASTAAKKYAEEKLLGHLDCLYSILSVQSAHIRRFSASISEWGPETSLLAKCMNKLCYTDSRFNQTDTYYKEVDHTLSAVMNGLTFQLQYPEGVCDSLQDHILLYKHDLRSINILQLITTSSDITEGTLVEIVISYLTNDITNNFLQNGPAFK</sequence>
<keyword evidence="3" id="KW-1185">Reference proteome</keyword>
<dbReference type="Pfam" id="PF25525">
    <property type="entry name" value="Ubiquitin_PRKD1_N"/>
    <property type="match status" value="1"/>
</dbReference>
<evidence type="ECO:0000313" key="2">
    <source>
        <dbReference type="EMBL" id="ETN82937.1"/>
    </source>
</evidence>
<organism evidence="2 3">
    <name type="scientific">Necator americanus</name>
    <name type="common">Human hookworm</name>
    <dbReference type="NCBI Taxonomy" id="51031"/>
    <lineage>
        <taxon>Eukaryota</taxon>
        <taxon>Metazoa</taxon>
        <taxon>Ecdysozoa</taxon>
        <taxon>Nematoda</taxon>
        <taxon>Chromadorea</taxon>
        <taxon>Rhabditida</taxon>
        <taxon>Rhabditina</taxon>
        <taxon>Rhabditomorpha</taxon>
        <taxon>Strongyloidea</taxon>
        <taxon>Ancylostomatidae</taxon>
        <taxon>Bunostominae</taxon>
        <taxon>Necator</taxon>
    </lineage>
</organism>
<protein>
    <recommendedName>
        <fullName evidence="1">Serine/threonine-protein kinase D1-3-like ubiquitin-like domain-containing protein</fullName>
    </recommendedName>
</protein>
<gene>
    <name evidence="2" type="ORF">NECAME_07651</name>
</gene>